<accession>A0AA40AW78</accession>
<evidence type="ECO:0000256" key="1">
    <source>
        <dbReference type="SAM" id="Phobius"/>
    </source>
</evidence>
<keyword evidence="3" id="KW-1185">Reference proteome</keyword>
<sequence>MQTIADSLTFDLHSLDSLVVPMLDACLRAAPSPDMCVTERARHVIQMPCREPALKSSYIKLTMMFCIFLFLFSFIGQSTSLNRERRPGYSGLILTVYLGNAWAGDILYGLCKYALVVVYQR</sequence>
<name>A0AA40AW78_9PEZI</name>
<feature type="transmembrane region" description="Helical" evidence="1">
    <location>
        <begin position="88"/>
        <end position="111"/>
    </location>
</feature>
<feature type="transmembrane region" description="Helical" evidence="1">
    <location>
        <begin position="57"/>
        <end position="76"/>
    </location>
</feature>
<evidence type="ECO:0000313" key="3">
    <source>
        <dbReference type="Proteomes" id="UP001172101"/>
    </source>
</evidence>
<dbReference type="GeneID" id="85325032"/>
<keyword evidence="1" id="KW-0812">Transmembrane</keyword>
<comment type="caution">
    <text evidence="2">The sequence shown here is derived from an EMBL/GenBank/DDBJ whole genome shotgun (WGS) entry which is preliminary data.</text>
</comment>
<evidence type="ECO:0000313" key="2">
    <source>
        <dbReference type="EMBL" id="KAK0723160.1"/>
    </source>
</evidence>
<keyword evidence="1" id="KW-1133">Transmembrane helix</keyword>
<protein>
    <submittedName>
        <fullName evidence="2">Uncharacterized protein</fullName>
    </submittedName>
</protein>
<reference evidence="2" key="1">
    <citation type="submission" date="2023-06" db="EMBL/GenBank/DDBJ databases">
        <title>Genome-scale phylogeny and comparative genomics of the fungal order Sordariales.</title>
        <authorList>
            <consortium name="Lawrence Berkeley National Laboratory"/>
            <person name="Hensen N."/>
            <person name="Bonometti L."/>
            <person name="Westerberg I."/>
            <person name="Brannstrom I.O."/>
            <person name="Guillou S."/>
            <person name="Cros-Aarteil S."/>
            <person name="Calhoun S."/>
            <person name="Haridas S."/>
            <person name="Kuo A."/>
            <person name="Mondo S."/>
            <person name="Pangilinan J."/>
            <person name="Riley R."/>
            <person name="LaButti K."/>
            <person name="Andreopoulos B."/>
            <person name="Lipzen A."/>
            <person name="Chen C."/>
            <person name="Yanf M."/>
            <person name="Daum C."/>
            <person name="Ng V."/>
            <person name="Clum A."/>
            <person name="Steindorff A."/>
            <person name="Ohm R."/>
            <person name="Martin F."/>
            <person name="Silar P."/>
            <person name="Natvig D."/>
            <person name="Lalanne C."/>
            <person name="Gautier V."/>
            <person name="Ament-velasquez S.L."/>
            <person name="Kruys A."/>
            <person name="Hutchinson M.I."/>
            <person name="Powell A.J."/>
            <person name="Barry K."/>
            <person name="Miller A.N."/>
            <person name="Grigoriev I.V."/>
            <person name="Debuchy R."/>
            <person name="Gladieux P."/>
            <person name="Thoren M.H."/>
            <person name="Johannesson H."/>
        </authorList>
    </citation>
    <scope>NUCLEOTIDE SEQUENCE</scope>
    <source>
        <strain evidence="2">SMH2392-1A</strain>
    </source>
</reference>
<dbReference type="Proteomes" id="UP001172101">
    <property type="component" value="Unassembled WGS sequence"/>
</dbReference>
<keyword evidence="1" id="KW-0472">Membrane</keyword>
<proteinExistence type="predicted"/>
<gene>
    <name evidence="2" type="ORF">B0T26DRAFT_705629</name>
</gene>
<dbReference type="EMBL" id="JAUIRO010000003">
    <property type="protein sequence ID" value="KAK0723160.1"/>
    <property type="molecule type" value="Genomic_DNA"/>
</dbReference>
<dbReference type="AlphaFoldDB" id="A0AA40AW78"/>
<dbReference type="RefSeq" id="XP_060299084.1">
    <property type="nucleotide sequence ID" value="XM_060441762.1"/>
</dbReference>
<organism evidence="2 3">
    <name type="scientific">Lasiosphaeria miniovina</name>
    <dbReference type="NCBI Taxonomy" id="1954250"/>
    <lineage>
        <taxon>Eukaryota</taxon>
        <taxon>Fungi</taxon>
        <taxon>Dikarya</taxon>
        <taxon>Ascomycota</taxon>
        <taxon>Pezizomycotina</taxon>
        <taxon>Sordariomycetes</taxon>
        <taxon>Sordariomycetidae</taxon>
        <taxon>Sordariales</taxon>
        <taxon>Lasiosphaeriaceae</taxon>
        <taxon>Lasiosphaeria</taxon>
    </lineage>
</organism>